<evidence type="ECO:0000313" key="1">
    <source>
        <dbReference type="EMBL" id="SVC81104.1"/>
    </source>
</evidence>
<proteinExistence type="predicted"/>
<name>A0A382Q678_9ZZZZ</name>
<reference evidence="1" key="1">
    <citation type="submission" date="2018-05" db="EMBL/GenBank/DDBJ databases">
        <authorList>
            <person name="Lanie J.A."/>
            <person name="Ng W.-L."/>
            <person name="Kazmierczak K.M."/>
            <person name="Andrzejewski T.M."/>
            <person name="Davidsen T.M."/>
            <person name="Wayne K.J."/>
            <person name="Tettelin H."/>
            <person name="Glass J.I."/>
            <person name="Rusch D."/>
            <person name="Podicherti R."/>
            <person name="Tsui H.-C.T."/>
            <person name="Winkler M.E."/>
        </authorList>
    </citation>
    <scope>NUCLEOTIDE SEQUENCE</scope>
</reference>
<dbReference type="AlphaFoldDB" id="A0A382Q678"/>
<protein>
    <recommendedName>
        <fullName evidence="2">DUF1015 domain-containing protein</fullName>
    </recommendedName>
</protein>
<organism evidence="1">
    <name type="scientific">marine metagenome</name>
    <dbReference type="NCBI Taxonomy" id="408172"/>
    <lineage>
        <taxon>unclassified sequences</taxon>
        <taxon>metagenomes</taxon>
        <taxon>ecological metagenomes</taxon>
    </lineage>
</organism>
<dbReference type="InterPro" id="IPR008323">
    <property type="entry name" value="UCP033563"/>
</dbReference>
<sequence length="81" mass="9291">MVGITPQHLADEDKVEFLRDAGEVIESVLKNEKYPVAFLVNPIRLETIRKIVSKGERFPQKTTDFYPKLLTGLLLCKLNYV</sequence>
<dbReference type="PANTHER" id="PTHR36454">
    <property type="entry name" value="LMO2823 PROTEIN"/>
    <property type="match status" value="1"/>
</dbReference>
<dbReference type="EMBL" id="UINC01112277">
    <property type="protein sequence ID" value="SVC81104.1"/>
    <property type="molecule type" value="Genomic_DNA"/>
</dbReference>
<gene>
    <name evidence="1" type="ORF">METZ01_LOCUS333958</name>
</gene>
<evidence type="ECO:0008006" key="2">
    <source>
        <dbReference type="Google" id="ProtNLM"/>
    </source>
</evidence>
<dbReference type="PANTHER" id="PTHR36454:SF1">
    <property type="entry name" value="DUF1015 DOMAIN-CONTAINING PROTEIN"/>
    <property type="match status" value="1"/>
</dbReference>
<accession>A0A382Q678</accession>